<gene>
    <name evidence="2" type="ORF">CLV47_11336</name>
</gene>
<feature type="domain" description="PAS" evidence="1">
    <location>
        <begin position="5"/>
        <end position="75"/>
    </location>
</feature>
<dbReference type="OrthoDB" id="3687827at2"/>
<name>A0A2T0ZWZ4_9ACTN</name>
<proteinExistence type="predicted"/>
<dbReference type="CDD" id="cd00130">
    <property type="entry name" value="PAS"/>
    <property type="match status" value="1"/>
</dbReference>
<dbReference type="AlphaFoldDB" id="A0A2T0ZWZ4"/>
<dbReference type="InterPro" id="IPR000014">
    <property type="entry name" value="PAS"/>
</dbReference>
<protein>
    <submittedName>
        <fullName evidence="2">PAS domain S-box-containing protein</fullName>
    </submittedName>
</protein>
<reference evidence="2 3" key="1">
    <citation type="submission" date="2018-03" db="EMBL/GenBank/DDBJ databases">
        <title>Genomic Encyclopedia of Archaeal and Bacterial Type Strains, Phase II (KMG-II): from individual species to whole genera.</title>
        <authorList>
            <person name="Goeker M."/>
        </authorList>
    </citation>
    <scope>NUCLEOTIDE SEQUENCE [LARGE SCALE GENOMIC DNA]</scope>
    <source>
        <strain evidence="2 3">DSM 100065</strain>
    </source>
</reference>
<sequence>MTDANELPAIEILAAIADAVIYADRDGTIRLWNEGATAVFGFSGEDAIGQNLDLIIPEKLRPAHWKGFNAAIERGATTGGRRARLTRGLHKEPDRPLYVEMSFAVVTGSDGSTAGSVAIARDITERHLKAREERKRAAQA</sequence>
<dbReference type="Proteomes" id="UP000237752">
    <property type="component" value="Unassembled WGS sequence"/>
</dbReference>
<evidence type="ECO:0000259" key="1">
    <source>
        <dbReference type="PROSITE" id="PS50112"/>
    </source>
</evidence>
<dbReference type="InterPro" id="IPR035965">
    <property type="entry name" value="PAS-like_dom_sf"/>
</dbReference>
<dbReference type="RefSeq" id="WP_106349877.1">
    <property type="nucleotide sequence ID" value="NZ_PVUE01000013.1"/>
</dbReference>
<dbReference type="PROSITE" id="PS50112">
    <property type="entry name" value="PAS"/>
    <property type="match status" value="1"/>
</dbReference>
<dbReference type="InterPro" id="IPR013656">
    <property type="entry name" value="PAS_4"/>
</dbReference>
<evidence type="ECO:0000313" key="3">
    <source>
        <dbReference type="Proteomes" id="UP000237752"/>
    </source>
</evidence>
<dbReference type="SMART" id="SM00091">
    <property type="entry name" value="PAS"/>
    <property type="match status" value="1"/>
</dbReference>
<dbReference type="NCBIfam" id="TIGR00229">
    <property type="entry name" value="sensory_box"/>
    <property type="match status" value="1"/>
</dbReference>
<accession>A0A2T0ZWZ4</accession>
<dbReference type="EMBL" id="PVUE01000013">
    <property type="protein sequence ID" value="PRZ40871.1"/>
    <property type="molecule type" value="Genomic_DNA"/>
</dbReference>
<evidence type="ECO:0000313" key="2">
    <source>
        <dbReference type="EMBL" id="PRZ40871.1"/>
    </source>
</evidence>
<dbReference type="SUPFAM" id="SSF55785">
    <property type="entry name" value="PYP-like sensor domain (PAS domain)"/>
    <property type="match status" value="1"/>
</dbReference>
<organism evidence="2 3">
    <name type="scientific">Antricoccus suffuscus</name>
    <dbReference type="NCBI Taxonomy" id="1629062"/>
    <lineage>
        <taxon>Bacteria</taxon>
        <taxon>Bacillati</taxon>
        <taxon>Actinomycetota</taxon>
        <taxon>Actinomycetes</taxon>
        <taxon>Geodermatophilales</taxon>
        <taxon>Antricoccaceae</taxon>
        <taxon>Antricoccus</taxon>
    </lineage>
</organism>
<dbReference type="Gene3D" id="3.30.450.20">
    <property type="entry name" value="PAS domain"/>
    <property type="match status" value="1"/>
</dbReference>
<comment type="caution">
    <text evidence="2">The sequence shown here is derived from an EMBL/GenBank/DDBJ whole genome shotgun (WGS) entry which is preliminary data.</text>
</comment>
<keyword evidence="3" id="KW-1185">Reference proteome</keyword>
<dbReference type="Pfam" id="PF08448">
    <property type="entry name" value="PAS_4"/>
    <property type="match status" value="1"/>
</dbReference>